<comment type="caution">
    <text evidence="1">The sequence shown here is derived from an EMBL/GenBank/DDBJ whole genome shotgun (WGS) entry which is preliminary data.</text>
</comment>
<gene>
    <name evidence="1" type="ORF">EUV02_06195</name>
</gene>
<dbReference type="EMBL" id="SIHO01000001">
    <property type="protein sequence ID" value="TFU06563.1"/>
    <property type="molecule type" value="Genomic_DNA"/>
</dbReference>
<protein>
    <recommendedName>
        <fullName evidence="3">DUF883 family protein</fullName>
    </recommendedName>
</protein>
<dbReference type="OrthoDB" id="7426580at2"/>
<accession>A0A4Y9ETR3</accession>
<dbReference type="RefSeq" id="WP_135245287.1">
    <property type="nucleotide sequence ID" value="NZ_SIHO01000001.1"/>
</dbReference>
<proteinExistence type="predicted"/>
<evidence type="ECO:0000313" key="1">
    <source>
        <dbReference type="EMBL" id="TFU06563.1"/>
    </source>
</evidence>
<organism evidence="1 2">
    <name type="scientific">Glacieibacterium arshaanense</name>
    <dbReference type="NCBI Taxonomy" id="2511025"/>
    <lineage>
        <taxon>Bacteria</taxon>
        <taxon>Pseudomonadati</taxon>
        <taxon>Pseudomonadota</taxon>
        <taxon>Alphaproteobacteria</taxon>
        <taxon>Sphingomonadales</taxon>
        <taxon>Sphingosinicellaceae</taxon>
        <taxon>Glacieibacterium</taxon>
    </lineage>
</organism>
<dbReference type="Proteomes" id="UP000297737">
    <property type="component" value="Unassembled WGS sequence"/>
</dbReference>
<evidence type="ECO:0008006" key="3">
    <source>
        <dbReference type="Google" id="ProtNLM"/>
    </source>
</evidence>
<keyword evidence="2" id="KW-1185">Reference proteome</keyword>
<sequence>MDVQNLRSQAADRLHDAAQDGKHRADAMLEGVALAVAEFADRIDGDGQVAKLARSAADTVSGWSEVLQSKSVDELVEDSRTVVRRSPALAIGLAVATGFALSRFFKASAPR</sequence>
<evidence type="ECO:0000313" key="2">
    <source>
        <dbReference type="Proteomes" id="UP000297737"/>
    </source>
</evidence>
<name>A0A4Y9ETR3_9SPHN</name>
<reference evidence="1 2" key="1">
    <citation type="submission" date="2019-02" db="EMBL/GenBank/DDBJ databases">
        <title>Polymorphobacter sp. isolated from the lake at the Tibet of China.</title>
        <authorList>
            <person name="Li A."/>
        </authorList>
    </citation>
    <scope>NUCLEOTIDE SEQUENCE [LARGE SCALE GENOMIC DNA]</scope>
    <source>
        <strain evidence="1 2">DJ1R-1</strain>
    </source>
</reference>
<dbReference type="AlphaFoldDB" id="A0A4Y9ETR3"/>